<proteinExistence type="predicted"/>
<feature type="transmembrane region" description="Helical" evidence="1">
    <location>
        <begin position="6"/>
        <end position="23"/>
    </location>
</feature>
<keyword evidence="1" id="KW-0472">Membrane</keyword>
<evidence type="ECO:0000313" key="2">
    <source>
        <dbReference type="EMBL" id="TYS84761.1"/>
    </source>
</evidence>
<gene>
    <name evidence="2" type="ORF">FZC85_15495</name>
</gene>
<protein>
    <submittedName>
        <fullName evidence="2">Uncharacterized protein</fullName>
    </submittedName>
</protein>
<dbReference type="EMBL" id="VTEZ01000004">
    <property type="protein sequence ID" value="TYS84761.1"/>
    <property type="molecule type" value="Genomic_DNA"/>
</dbReference>
<evidence type="ECO:0000256" key="1">
    <source>
        <dbReference type="SAM" id="Phobius"/>
    </source>
</evidence>
<keyword evidence="1" id="KW-1133">Transmembrane helix</keyword>
<reference evidence="2 3" key="1">
    <citation type="submission" date="2019-08" db="EMBL/GenBank/DDBJ databases">
        <title>Bacillus genomes from the desert of Cuatro Cienegas, Coahuila.</title>
        <authorList>
            <person name="Olmedo-Alvarez G."/>
        </authorList>
    </citation>
    <scope>NUCLEOTIDE SEQUENCE [LARGE SCALE GENOMIC DNA]</scope>
    <source>
        <strain evidence="2 3">CH87b_3T</strain>
    </source>
</reference>
<dbReference type="OrthoDB" id="2884933at2"/>
<dbReference type="AlphaFoldDB" id="A0A5D4TX31"/>
<dbReference type="Proteomes" id="UP000324269">
    <property type="component" value="Unassembled WGS sequence"/>
</dbReference>
<name>A0A5D4TX31_9BACI</name>
<sequence>MSKKWTFLFLIGVIVTLCIITILNKPTEKDFTLWLHEEYNIDCNKDCSIIELENGNGNITERIKLANGNGAYSPGLFTLRINRHYISLNDPNRIFSLEVIGFNGRFYEMNSKRNDLSLHNNIIDN</sequence>
<organism evidence="2 3">
    <name type="scientific">Rossellomorea aquimaris</name>
    <dbReference type="NCBI Taxonomy" id="189382"/>
    <lineage>
        <taxon>Bacteria</taxon>
        <taxon>Bacillati</taxon>
        <taxon>Bacillota</taxon>
        <taxon>Bacilli</taxon>
        <taxon>Bacillales</taxon>
        <taxon>Bacillaceae</taxon>
        <taxon>Rossellomorea</taxon>
    </lineage>
</organism>
<accession>A0A5D4TX31</accession>
<comment type="caution">
    <text evidence="2">The sequence shown here is derived from an EMBL/GenBank/DDBJ whole genome shotgun (WGS) entry which is preliminary data.</text>
</comment>
<dbReference type="RefSeq" id="WP_148969190.1">
    <property type="nucleotide sequence ID" value="NZ_JBNIKW010000003.1"/>
</dbReference>
<keyword evidence="1" id="KW-0812">Transmembrane</keyword>
<evidence type="ECO:0000313" key="3">
    <source>
        <dbReference type="Proteomes" id="UP000324269"/>
    </source>
</evidence>